<accession>A0A836H9X0</accession>
<dbReference type="Proteomes" id="UP000673552">
    <property type="component" value="Unassembled WGS sequence"/>
</dbReference>
<feature type="compositionally biased region" description="Pro residues" evidence="2">
    <location>
        <begin position="111"/>
        <end position="126"/>
    </location>
</feature>
<feature type="compositionally biased region" description="Low complexity" evidence="2">
    <location>
        <begin position="648"/>
        <end position="663"/>
    </location>
</feature>
<evidence type="ECO:0000256" key="2">
    <source>
        <dbReference type="SAM" id="MobiDB-lite"/>
    </source>
</evidence>
<dbReference type="PANTHER" id="PTHR24216:SF65">
    <property type="entry name" value="PAXILLIN-LIKE PROTEIN 1"/>
    <property type="match status" value="1"/>
</dbReference>
<dbReference type="GeneID" id="92517361"/>
<feature type="compositionally biased region" description="Polar residues" evidence="2">
    <location>
        <begin position="513"/>
        <end position="522"/>
    </location>
</feature>
<reference evidence="4" key="1">
    <citation type="journal article" date="2021" name="Microbiol. Resour. Announc.">
        <title>LGAAP: Leishmaniinae Genome Assembly and Annotation Pipeline.</title>
        <authorList>
            <person name="Almutairi H."/>
            <person name="Urbaniak M.D."/>
            <person name="Bates M.D."/>
            <person name="Jariyapan N."/>
            <person name="Kwakye-Nuako G."/>
            <person name="Thomaz-Soccol V."/>
            <person name="Al-Salem W.S."/>
            <person name="Dillon R.J."/>
            <person name="Bates P.A."/>
            <person name="Gatherer D."/>
        </authorList>
    </citation>
    <scope>NUCLEOTIDE SEQUENCE [LARGE SCALE GENOMIC DNA]</scope>
</reference>
<feature type="region of interest" description="Disordered" evidence="2">
    <location>
        <begin position="1140"/>
        <end position="1160"/>
    </location>
</feature>
<feature type="region of interest" description="Disordered" evidence="2">
    <location>
        <begin position="269"/>
        <end position="402"/>
    </location>
</feature>
<feature type="compositionally biased region" description="Polar residues" evidence="2">
    <location>
        <begin position="35"/>
        <end position="44"/>
    </location>
</feature>
<feature type="compositionally biased region" description="Polar residues" evidence="2">
    <location>
        <begin position="339"/>
        <end position="349"/>
    </location>
</feature>
<feature type="compositionally biased region" description="Low complexity" evidence="2">
    <location>
        <begin position="52"/>
        <end position="67"/>
    </location>
</feature>
<name>A0A836H9X0_9TRYP</name>
<dbReference type="OrthoDB" id="265745at2759"/>
<keyword evidence="1" id="KW-0175">Coiled coil</keyword>
<feature type="compositionally biased region" description="Basic and acidic residues" evidence="2">
    <location>
        <begin position="621"/>
        <end position="635"/>
    </location>
</feature>
<keyword evidence="4" id="KW-1185">Reference proteome</keyword>
<feature type="region of interest" description="Disordered" evidence="2">
    <location>
        <begin position="481"/>
        <end position="540"/>
    </location>
</feature>
<feature type="compositionally biased region" description="Polar residues" evidence="2">
    <location>
        <begin position="98"/>
        <end position="107"/>
    </location>
</feature>
<feature type="compositionally biased region" description="Basic and acidic residues" evidence="2">
    <location>
        <begin position="528"/>
        <end position="540"/>
    </location>
</feature>
<feature type="region of interest" description="Disordered" evidence="2">
    <location>
        <begin position="1"/>
        <end position="129"/>
    </location>
</feature>
<gene>
    <name evidence="3" type="ORF">LSCM1_07481</name>
</gene>
<dbReference type="RefSeq" id="XP_067181456.1">
    <property type="nucleotide sequence ID" value="XM_067324849.1"/>
</dbReference>
<organism evidence="3 4">
    <name type="scientific">Leishmania martiniquensis</name>
    <dbReference type="NCBI Taxonomy" id="1580590"/>
    <lineage>
        <taxon>Eukaryota</taxon>
        <taxon>Discoba</taxon>
        <taxon>Euglenozoa</taxon>
        <taxon>Kinetoplastea</taxon>
        <taxon>Metakinetoplastina</taxon>
        <taxon>Trypanosomatida</taxon>
        <taxon>Trypanosomatidae</taxon>
        <taxon>Leishmaniinae</taxon>
        <taxon>Leishmania</taxon>
    </lineage>
</organism>
<dbReference type="PANTHER" id="PTHR24216">
    <property type="entry name" value="PAXILLIN-RELATED"/>
    <property type="match status" value="1"/>
</dbReference>
<feature type="region of interest" description="Disordered" evidence="2">
    <location>
        <begin position="601"/>
        <end position="695"/>
    </location>
</feature>
<protein>
    <submittedName>
        <fullName evidence="3">Uncharacterized protein</fullName>
    </submittedName>
</protein>
<feature type="coiled-coil region" evidence="1">
    <location>
        <begin position="770"/>
        <end position="801"/>
    </location>
</feature>
<feature type="compositionally biased region" description="Polar residues" evidence="2">
    <location>
        <begin position="379"/>
        <end position="388"/>
    </location>
</feature>
<evidence type="ECO:0000313" key="3">
    <source>
        <dbReference type="EMBL" id="KAG5487524.1"/>
    </source>
</evidence>
<reference evidence="4" key="2">
    <citation type="journal article" date="2021" name="Sci. Data">
        <title>Chromosome-scale genome sequencing, assembly and annotation of six genomes from subfamily Leishmaniinae.</title>
        <authorList>
            <person name="Almutairi H."/>
            <person name="Urbaniak M.D."/>
            <person name="Bates M.D."/>
            <person name="Jariyapan N."/>
            <person name="Kwakye-Nuako G."/>
            <person name="Thomaz Soccol V."/>
            <person name="Al-Salem W.S."/>
            <person name="Dillon R.J."/>
            <person name="Bates P.A."/>
            <person name="Gatherer D."/>
        </authorList>
    </citation>
    <scope>NUCLEOTIDE SEQUENCE [LARGE SCALE GENOMIC DNA]</scope>
</reference>
<feature type="region of interest" description="Disordered" evidence="2">
    <location>
        <begin position="1198"/>
        <end position="1234"/>
    </location>
</feature>
<sequence length="1653" mass="176492">MLWSTPDAPRAESRGVCSAAGAASSEPVWQPPLETEQTASTPVQRPSAPLGSPAAIPSARSAPQRPSGSKRDATTRKHTASSSAGPSAWETDADRSAVPTTSQQQLLFSARPPPPSHQQPQPPPPLNYYALAPSLQLTQHRHVRRIFAEHLGSAPSSSHPHQPQQQYVGVLVPQLSAAPPPPHQQQSQHSYAFTAADDTSSVVSEASSARSSRTRQVFRHVCGAPSGIPFGSPYGVMPTYTVGLPRGQRNVPQRSGAFAALALQVSPAVPAAGGKRSQHRPSCPSDNSPLSHQGDRSPSARAQTSAKRPVSPQRLPQSPPREQRSTGVTQLPQQQQRQGTANSIASTRQVGHRGSHSASVPSQQQARSRLQPMDAPISAQPSRPTVATSMLPEWSKDSQHLDDITLPREEEEEEEVPPYFSAKATAAPSQRLGAVSLHHSAPPARNLSRGAGDGYAGAAAAREASERLSAAKEAVTLLMTTDEPPSQRRQQPKHEAAGSSCGDDADGLGVATFQRTSLSRPQSPRCRAAADPREIQRTHQPRELVLECTGGLPHSRHVAAGSESRIEQRQQEEQPYTALLGEVVTASAERNLCVRDEGAELILPSSAQPPPTTSQNVTAKGRRESHNSVGRDDVRMSLTQKSRAHCVGESAAARGATEGGAASQDMNSDELGAAEEYSESEGALGTPSMGADDSAEALQEVERAMKRAEMHDTAAVVNSSAVFAPPPRTSVELGLCVDDEPVLASPLATGQRYRYVDPLEEASIDATYMMDALEQQYVRINEETNEEMEDVVNVVELHRRDRASAMPRSFVPKGLYADVLPMLRYPVDEVSAGASASTAIGSRSRSASWLSAGQLTYAPLTEATYADLCAAVWLSRFDTAEAQNLLAMAHGSARDKGTAASDEGGRGGSPSTEEAAYYLDHPSANLLDALDMRLSAYVHAFVVEACAGDDGAHPRSYETACVRLTDRHNIDCLPHSVWVNAAPKTLSLADHVTNVLLAATVPWEAGRRRAVAAKMATTEEIAARRTWPYFLGASPWSYEVVAEKDVHAAMPTPAARLAYAFMYTARMRNLDGGLGSLMFSTLNQQVSEAAFLDCLLMQEKLRLALLHSRANIAACCALRQHALHKRRLSIPLARISSEETPFSSASTVRDEMPSASAPTWTSPALSACLTLHERSTSPPPRRPLGGAPELFRLEGSARVDEEADGSGPPGSAAIYQHEGSGARETGTPNSTEEGDDVVDLYSVAVQLSYFFPNKTQRSMHQLCAALIEDLIAMDALPVPEEVITLEGVILTDRTSIVDALVVEGTQAMRHIITVLSARRVEVQPETVDSYRTSSGCIDTAAVWAAMEKRLISFDPAVMYFLSTPVPVDDLFRYAVTDGPPTMQPQRTGRKGTFVEVLRLQHVAETVQYTMEMQDAILVAGQFSHLVAATQQQRALANRRDRSQQRGCHSTQSVAEEMLMDTVAGQSVSSIGHPDSSASLLAVLDAGNSEEAAAGVSLEGLLLVDASRGGGHDVSVRAVLIALCCADPEKSVAEVQAYVRHLLVLYFELRTPDGSPVDSSDPQQVAAARLVALDVAMRDWFGETTWNGTLRAGAAPALCDSVRIKAEELASLCPRVLGRRVGTASTAVADAAAAVIAASTVSGSQVGPGGCRTA</sequence>
<dbReference type="KEGG" id="lmat:92517361"/>
<proteinExistence type="predicted"/>
<evidence type="ECO:0000256" key="1">
    <source>
        <dbReference type="SAM" id="Coils"/>
    </source>
</evidence>
<evidence type="ECO:0000313" key="4">
    <source>
        <dbReference type="Proteomes" id="UP000673552"/>
    </source>
</evidence>
<dbReference type="EMBL" id="JAFEUZ010000004">
    <property type="protein sequence ID" value="KAG5487524.1"/>
    <property type="molecule type" value="Genomic_DNA"/>
</dbReference>
<comment type="caution">
    <text evidence="3">The sequence shown here is derived from an EMBL/GenBank/DDBJ whole genome shotgun (WGS) entry which is preliminary data.</text>
</comment>
<feature type="compositionally biased region" description="Polar residues" evidence="2">
    <location>
        <begin position="356"/>
        <end position="368"/>
    </location>
</feature>